<keyword evidence="1" id="KW-0472">Membrane</keyword>
<evidence type="ECO:0000313" key="3">
    <source>
        <dbReference type="Proteomes" id="UP000245429"/>
    </source>
</evidence>
<feature type="transmembrane region" description="Helical" evidence="1">
    <location>
        <begin position="189"/>
        <end position="206"/>
    </location>
</feature>
<proteinExistence type="predicted"/>
<keyword evidence="3" id="KW-1185">Reference proteome</keyword>
<evidence type="ECO:0008006" key="4">
    <source>
        <dbReference type="Google" id="ProtNLM"/>
    </source>
</evidence>
<dbReference type="Proteomes" id="UP000245429">
    <property type="component" value="Chromosome"/>
</dbReference>
<protein>
    <recommendedName>
        <fullName evidence="4">YhhN-like protein</fullName>
    </recommendedName>
</protein>
<keyword evidence="1" id="KW-0812">Transmembrane</keyword>
<dbReference type="AlphaFoldDB" id="A0A2U8QSE5"/>
<feature type="transmembrane region" description="Helical" evidence="1">
    <location>
        <begin position="93"/>
        <end position="111"/>
    </location>
</feature>
<evidence type="ECO:0000256" key="1">
    <source>
        <dbReference type="SAM" id="Phobius"/>
    </source>
</evidence>
<dbReference type="OrthoDB" id="1253476at2"/>
<gene>
    <name evidence="2" type="ORF">DI487_02190</name>
</gene>
<name>A0A2U8QSE5_9FLAO</name>
<dbReference type="EMBL" id="CP029463">
    <property type="protein sequence ID" value="AWM12796.1"/>
    <property type="molecule type" value="Genomic_DNA"/>
</dbReference>
<feature type="transmembrane region" description="Helical" evidence="1">
    <location>
        <begin position="34"/>
        <end position="55"/>
    </location>
</feature>
<organism evidence="2 3">
    <name type="scientific">Flavobacterium sediminis</name>
    <dbReference type="NCBI Taxonomy" id="2201181"/>
    <lineage>
        <taxon>Bacteria</taxon>
        <taxon>Pseudomonadati</taxon>
        <taxon>Bacteroidota</taxon>
        <taxon>Flavobacteriia</taxon>
        <taxon>Flavobacteriales</taxon>
        <taxon>Flavobacteriaceae</taxon>
        <taxon>Flavobacterium</taxon>
    </lineage>
</organism>
<reference evidence="2 3" key="1">
    <citation type="submission" date="2018-05" db="EMBL/GenBank/DDBJ databases">
        <title>Flavobacterium sp. MEBiC07310.</title>
        <authorList>
            <person name="Baek K."/>
        </authorList>
    </citation>
    <scope>NUCLEOTIDE SEQUENCE [LARGE SCALE GENOMIC DNA]</scope>
    <source>
        <strain evidence="2 3">MEBiC07310</strain>
    </source>
</reference>
<dbReference type="KEGG" id="fse:DI487_02190"/>
<feature type="transmembrane region" description="Helical" evidence="1">
    <location>
        <begin position="67"/>
        <end position="84"/>
    </location>
</feature>
<sequence length="211" mass="25309">MLDLLGSLTYIGYFLLGTNFILFLLGLKKFVSRSYFIFTFYLSIIIIIQFFTAFFKRNGINNLFLSHLYFVFQFIILSFFYLSILKNKKQKKIVKYSLLLCPLILVIQYIFNPELFLRFNLLEIFLTSFLLIIFSMFHFYNILNEKRTYYYINMGILIYLFGSTVVFLSGNIISVLNFSTSKIIWELNSVLYVIYQILIMVEWFNIRIKKM</sequence>
<keyword evidence="1" id="KW-1133">Transmembrane helix</keyword>
<evidence type="ECO:0000313" key="2">
    <source>
        <dbReference type="EMBL" id="AWM12796.1"/>
    </source>
</evidence>
<feature type="transmembrane region" description="Helical" evidence="1">
    <location>
        <begin position="117"/>
        <end position="137"/>
    </location>
</feature>
<feature type="transmembrane region" description="Helical" evidence="1">
    <location>
        <begin position="6"/>
        <end position="27"/>
    </location>
</feature>
<accession>A0A2U8QSE5</accession>
<feature type="transmembrane region" description="Helical" evidence="1">
    <location>
        <begin position="149"/>
        <end position="169"/>
    </location>
</feature>